<dbReference type="InterPro" id="IPR011008">
    <property type="entry name" value="Dimeric_a/b-barrel"/>
</dbReference>
<dbReference type="InterPro" id="IPR005545">
    <property type="entry name" value="YCII"/>
</dbReference>
<dbReference type="EMBL" id="LGUT01002440">
    <property type="protein sequence ID" value="KOG87083.1"/>
    <property type="molecule type" value="Genomic_DNA"/>
</dbReference>
<dbReference type="Gene3D" id="3.30.70.1060">
    <property type="entry name" value="Dimeric alpha+beta barrel"/>
    <property type="match status" value="1"/>
</dbReference>
<evidence type="ECO:0000313" key="3">
    <source>
        <dbReference type="EMBL" id="KOG87083.1"/>
    </source>
</evidence>
<dbReference type="SUPFAM" id="SSF54909">
    <property type="entry name" value="Dimeric alpha+beta barrel"/>
    <property type="match status" value="1"/>
</dbReference>
<accession>A0ABR5J0Y8</accession>
<dbReference type="RefSeq" id="WP_030878736.1">
    <property type="nucleotide sequence ID" value="NZ_JBIRHZ010000002.1"/>
</dbReference>
<keyword evidence="4" id="KW-1185">Reference proteome</keyword>
<feature type="domain" description="YCII-related" evidence="2">
    <location>
        <begin position="2"/>
        <end position="111"/>
    </location>
</feature>
<comment type="caution">
    <text evidence="3">The sequence shown here is derived from an EMBL/GenBank/DDBJ whole genome shotgun (WGS) entry which is preliminary data.</text>
</comment>
<reference evidence="3 4" key="1">
    <citation type="submission" date="2015-07" db="EMBL/GenBank/DDBJ databases">
        <authorList>
            <person name="Ju K.-S."/>
            <person name="Doroghazi J.R."/>
            <person name="Metcalf W.W."/>
        </authorList>
    </citation>
    <scope>NUCLEOTIDE SEQUENCE [LARGE SCALE GENOMIC DNA]</scope>
    <source>
        <strain evidence="3 4">NRRL B-3589</strain>
    </source>
</reference>
<dbReference type="PANTHER" id="PTHR35174:SF3">
    <property type="entry name" value="BLL7171 PROTEIN"/>
    <property type="match status" value="1"/>
</dbReference>
<dbReference type="Pfam" id="PF03795">
    <property type="entry name" value="YCII"/>
    <property type="match status" value="1"/>
</dbReference>
<gene>
    <name evidence="3" type="ORF">ADK38_27415</name>
</gene>
<protein>
    <submittedName>
        <fullName evidence="3">DGPF domain protein</fullName>
    </submittedName>
</protein>
<comment type="similarity">
    <text evidence="1">Belongs to the YciI family.</text>
</comment>
<evidence type="ECO:0000259" key="2">
    <source>
        <dbReference type="Pfam" id="PF03795"/>
    </source>
</evidence>
<organism evidence="3 4">
    <name type="scientific">Streptomyces varsoviensis</name>
    <dbReference type="NCBI Taxonomy" id="67373"/>
    <lineage>
        <taxon>Bacteria</taxon>
        <taxon>Bacillati</taxon>
        <taxon>Actinomycetota</taxon>
        <taxon>Actinomycetes</taxon>
        <taxon>Kitasatosporales</taxon>
        <taxon>Streptomycetaceae</taxon>
        <taxon>Streptomyces</taxon>
    </lineage>
</organism>
<proteinExistence type="inferred from homology"/>
<dbReference type="PANTHER" id="PTHR35174">
    <property type="entry name" value="BLL7171 PROTEIN-RELATED"/>
    <property type="match status" value="1"/>
</dbReference>
<sequence>MKYLIMLLAKQSDYDAMSGSPAPGEPAWTEKDLQAMYGHMGAINDNLAESGELVDAQGLTEPSQAKLVTAAKDGTPIVSDGPYGEAKEVLAGYWVVDCENIERATQIAARACACPHPEGVRTYPVVVQPIGEEGCGDEM</sequence>
<name>A0ABR5J0Y8_9ACTN</name>
<dbReference type="Proteomes" id="UP000037020">
    <property type="component" value="Unassembled WGS sequence"/>
</dbReference>
<evidence type="ECO:0000313" key="4">
    <source>
        <dbReference type="Proteomes" id="UP000037020"/>
    </source>
</evidence>
<evidence type="ECO:0000256" key="1">
    <source>
        <dbReference type="ARBA" id="ARBA00007689"/>
    </source>
</evidence>